<dbReference type="NCBIfam" id="NF046089">
    <property type="entry name" value="CD3337_EF1877"/>
    <property type="match status" value="1"/>
</dbReference>
<comment type="caution">
    <text evidence="2">The sequence shown here is derived from an EMBL/GenBank/DDBJ whole genome shotgun (WGS) entry which is preliminary data.</text>
</comment>
<evidence type="ECO:0000313" key="2">
    <source>
        <dbReference type="EMBL" id="MZK11856.1"/>
    </source>
</evidence>
<feature type="transmembrane region" description="Helical" evidence="1">
    <location>
        <begin position="176"/>
        <end position="196"/>
    </location>
</feature>
<reference evidence="2 3" key="1">
    <citation type="journal article" date="2019" name="Nat. Med.">
        <title>A library of human gut bacterial isolates paired with longitudinal multiomics data enables mechanistic microbiome research.</title>
        <authorList>
            <person name="Poyet M."/>
            <person name="Groussin M."/>
            <person name="Gibbons S.M."/>
            <person name="Avila-Pacheco J."/>
            <person name="Jiang X."/>
            <person name="Kearney S.M."/>
            <person name="Perrotta A.R."/>
            <person name="Berdy B."/>
            <person name="Zhao S."/>
            <person name="Lieberman T.D."/>
            <person name="Swanson P.K."/>
            <person name="Smith M."/>
            <person name="Roesemann S."/>
            <person name="Alexander J.E."/>
            <person name="Rich S.A."/>
            <person name="Livny J."/>
            <person name="Vlamakis H."/>
            <person name="Clish C."/>
            <person name="Bullock K."/>
            <person name="Deik A."/>
            <person name="Scott J."/>
            <person name="Pierce K.A."/>
            <person name="Xavier R.J."/>
            <person name="Alm E.J."/>
        </authorList>
    </citation>
    <scope>NUCLEOTIDE SEQUENCE [LARGE SCALE GENOMIC DNA]</scope>
    <source>
        <strain evidence="2 3">BIOML-A1</strain>
    </source>
</reference>
<evidence type="ECO:0000313" key="3">
    <source>
        <dbReference type="Proteomes" id="UP000449249"/>
    </source>
</evidence>
<dbReference type="EMBL" id="WWSH01000039">
    <property type="protein sequence ID" value="MZK11856.1"/>
    <property type="molecule type" value="Genomic_DNA"/>
</dbReference>
<protein>
    <submittedName>
        <fullName evidence="2">YtxH domain-containing protein</fullName>
    </submittedName>
</protein>
<organism evidence="2 3">
    <name type="scientific">Dorea longicatena</name>
    <dbReference type="NCBI Taxonomy" id="88431"/>
    <lineage>
        <taxon>Bacteria</taxon>
        <taxon>Bacillati</taxon>
        <taxon>Bacillota</taxon>
        <taxon>Clostridia</taxon>
        <taxon>Lachnospirales</taxon>
        <taxon>Lachnospiraceae</taxon>
        <taxon>Dorea</taxon>
    </lineage>
</organism>
<name>A0A6N9JZ81_9FIRM</name>
<proteinExistence type="predicted"/>
<dbReference type="RefSeq" id="WP_416387772.1">
    <property type="nucleotide sequence ID" value="NZ_WWSH01000039.1"/>
</dbReference>
<dbReference type="AlphaFoldDB" id="A0A6N9JZ81"/>
<dbReference type="InterPro" id="IPR058112">
    <property type="entry name" value="CD3337_EF1877-like"/>
</dbReference>
<evidence type="ECO:0000256" key="1">
    <source>
        <dbReference type="SAM" id="Phobius"/>
    </source>
</evidence>
<sequence length="224" mass="24734">MMKSVTKEKVFHVLKQVLLAVTVTLVLLSLLGTVAHASGLVDDTINAGNLYSKYPLSNYQLDFYVDNSWSWLPWNWLDGIGKSVQYGLYCITNFVWTISLYLSNATGYVVQQAYKLDFINDMADSIGKSIQTLAGVTENGFSSSGFYVGFLLIIILIVGVYTAYTGLLKRETSKALHAVINFVVVFIVSASFIAYAPNYIQKINDFSSDISTASLDLGTKIMLP</sequence>
<accession>A0A6N9JZ81</accession>
<gene>
    <name evidence="2" type="ORF">GT576_16300</name>
</gene>
<keyword evidence="1" id="KW-0812">Transmembrane</keyword>
<feature type="transmembrane region" description="Helical" evidence="1">
    <location>
        <begin position="146"/>
        <end position="164"/>
    </location>
</feature>
<keyword evidence="1" id="KW-1133">Transmembrane helix</keyword>
<dbReference type="Proteomes" id="UP000449249">
    <property type="component" value="Unassembled WGS sequence"/>
</dbReference>
<feature type="non-terminal residue" evidence="2">
    <location>
        <position position="224"/>
    </location>
</feature>
<keyword evidence="1" id="KW-0472">Membrane</keyword>